<evidence type="ECO:0000259" key="5">
    <source>
        <dbReference type="Pfam" id="PF07657"/>
    </source>
</evidence>
<dbReference type="InterPro" id="IPR011651">
    <property type="entry name" value="Notch_ligand_N"/>
</dbReference>
<keyword evidence="4" id="KW-0472">Membrane</keyword>
<dbReference type="Proteomes" id="UP000092461">
    <property type="component" value="Unassembled WGS sequence"/>
</dbReference>
<evidence type="ECO:0000256" key="1">
    <source>
        <dbReference type="ARBA" id="ARBA00022536"/>
    </source>
</evidence>
<evidence type="ECO:0000313" key="7">
    <source>
        <dbReference type="Proteomes" id="UP000092461"/>
    </source>
</evidence>
<dbReference type="Pfam" id="PF07657">
    <property type="entry name" value="MNNL"/>
    <property type="match status" value="1"/>
</dbReference>
<dbReference type="AlphaFoldDB" id="A0A1B0CSW0"/>
<protein>
    <recommendedName>
        <fullName evidence="5">Notch ligand N-terminal domain-containing protein</fullName>
    </recommendedName>
</protein>
<evidence type="ECO:0000256" key="3">
    <source>
        <dbReference type="ARBA" id="ARBA00022737"/>
    </source>
</evidence>
<dbReference type="VEuPathDB" id="VectorBase:LLONM1_005556"/>
<evidence type="ECO:0000313" key="6">
    <source>
        <dbReference type="EnsemblMetazoa" id="LLOJ007959-PA"/>
    </source>
</evidence>
<keyword evidence="7" id="KW-1185">Reference proteome</keyword>
<keyword evidence="1" id="KW-0245">EGF-like domain</keyword>
<evidence type="ECO:0000256" key="4">
    <source>
        <dbReference type="ARBA" id="ARBA00022989"/>
    </source>
</evidence>
<accession>A0A1B0CSW0</accession>
<name>A0A1B0CSW0_LUTLO</name>
<organism evidence="6 7">
    <name type="scientific">Lutzomyia longipalpis</name>
    <name type="common">Sand fly</name>
    <dbReference type="NCBI Taxonomy" id="7200"/>
    <lineage>
        <taxon>Eukaryota</taxon>
        <taxon>Metazoa</taxon>
        <taxon>Ecdysozoa</taxon>
        <taxon>Arthropoda</taxon>
        <taxon>Hexapoda</taxon>
        <taxon>Insecta</taxon>
        <taxon>Pterygota</taxon>
        <taxon>Neoptera</taxon>
        <taxon>Endopterygota</taxon>
        <taxon>Diptera</taxon>
        <taxon>Nematocera</taxon>
        <taxon>Psychodoidea</taxon>
        <taxon>Psychodidae</taxon>
        <taxon>Lutzomyia</taxon>
        <taxon>Lutzomyia</taxon>
    </lineage>
</organism>
<keyword evidence="4" id="KW-1133">Transmembrane helix</keyword>
<keyword evidence="3" id="KW-0677">Repeat</keyword>
<evidence type="ECO:0000256" key="2">
    <source>
        <dbReference type="ARBA" id="ARBA00022692"/>
    </source>
</evidence>
<dbReference type="EnsemblMetazoa" id="LLOJ007959-RA">
    <property type="protein sequence ID" value="LLOJ007959-PA"/>
    <property type="gene ID" value="LLOJ007959"/>
</dbReference>
<reference evidence="6" key="1">
    <citation type="submission" date="2020-05" db="UniProtKB">
        <authorList>
            <consortium name="EnsemblMetazoa"/>
        </authorList>
    </citation>
    <scope>IDENTIFICATION</scope>
    <source>
        <strain evidence="6">Jacobina</strain>
    </source>
</reference>
<dbReference type="EMBL" id="AJWK01026661">
    <property type="status" value="NOT_ANNOTATED_CDS"/>
    <property type="molecule type" value="Genomic_DNA"/>
</dbReference>
<dbReference type="VEuPathDB" id="VectorBase:LLOJ007959"/>
<dbReference type="GO" id="GO:0016020">
    <property type="term" value="C:membrane"/>
    <property type="evidence" value="ECO:0007669"/>
    <property type="project" value="UniProtKB-SubCell"/>
</dbReference>
<proteinExistence type="predicted"/>
<keyword evidence="2" id="KW-0812">Transmembrane</keyword>
<dbReference type="Gene3D" id="2.60.40.3510">
    <property type="match status" value="1"/>
</dbReference>
<sequence length="131" mass="14716">MKSVGRKREDVESSGLFELRLKYFKNDNGRDNTGVCCSGRSDSVTGKCIGTCKTRFRVCLKHYQAKIDTTSQCTFGDVMTPVLGENTINMTSQSQQIGFVNPIQFPFDFAWPKCKRVKMEELGLATKVQPC</sequence>
<dbReference type="GO" id="GO:0007219">
    <property type="term" value="P:Notch signaling pathway"/>
    <property type="evidence" value="ECO:0007669"/>
    <property type="project" value="InterPro"/>
</dbReference>
<feature type="domain" description="Notch ligand N-terminal" evidence="5">
    <location>
        <begin position="14"/>
        <end position="113"/>
    </location>
</feature>